<dbReference type="SUPFAM" id="SSF142433">
    <property type="entry name" value="CinA-like"/>
    <property type="match status" value="1"/>
</dbReference>
<dbReference type="SUPFAM" id="SSF53218">
    <property type="entry name" value="Molybdenum cofactor biosynthesis proteins"/>
    <property type="match status" value="1"/>
</dbReference>
<protein>
    <recommendedName>
        <fullName evidence="1">MoaB/Mog domain-containing protein</fullName>
    </recommendedName>
</protein>
<dbReference type="CDD" id="cd00885">
    <property type="entry name" value="cinA"/>
    <property type="match status" value="1"/>
</dbReference>
<dbReference type="AlphaFoldDB" id="A0A382ESE6"/>
<dbReference type="InterPro" id="IPR041424">
    <property type="entry name" value="CinA_KH"/>
</dbReference>
<dbReference type="InterPro" id="IPR036653">
    <property type="entry name" value="CinA-like_C"/>
</dbReference>
<dbReference type="PANTHER" id="PTHR13939">
    <property type="entry name" value="NICOTINAMIDE-NUCLEOTIDE AMIDOHYDROLASE PNCC"/>
    <property type="match status" value="1"/>
</dbReference>
<proteinExistence type="predicted"/>
<organism evidence="2">
    <name type="scientific">marine metagenome</name>
    <dbReference type="NCBI Taxonomy" id="408172"/>
    <lineage>
        <taxon>unclassified sequences</taxon>
        <taxon>metagenomes</taxon>
        <taxon>ecological metagenomes</taxon>
    </lineage>
</organism>
<dbReference type="SMART" id="SM00852">
    <property type="entry name" value="MoCF_biosynth"/>
    <property type="match status" value="1"/>
</dbReference>
<dbReference type="Gene3D" id="3.30.70.2860">
    <property type="match status" value="1"/>
</dbReference>
<dbReference type="EMBL" id="UINC01045929">
    <property type="protein sequence ID" value="SVB53279.1"/>
    <property type="molecule type" value="Genomic_DNA"/>
</dbReference>
<dbReference type="InterPro" id="IPR008135">
    <property type="entry name" value="Competence-induced_CinA"/>
</dbReference>
<feature type="domain" description="MoaB/Mog" evidence="1">
    <location>
        <begin position="4"/>
        <end position="171"/>
    </location>
</feature>
<evidence type="ECO:0000313" key="2">
    <source>
        <dbReference type="EMBL" id="SVB53279.1"/>
    </source>
</evidence>
<sequence length="393" mass="43093">MDAEIIAVGTELLMGELVDSNSAFLASELPKLGMSLKIAVKIGDDINDLLKGIESALIRSDVVITTGGLGPTSDDLTRESIAKFFEEEMEVDPTLLNDLEDNFALRGIKMPNPNIKQATLIPSSIPLPNPNGTAPGWFVNKDGKIVIAMPGPPMELIPMWKNHVVEKLAALSGGISIATKNIKTFGRSEGELDEILSHLFGQENPYLGIYSKQDGIHLRAIAKSDTDSEATSLISQIEHQIIEKVGADFIWGQDDDTPAMVATSFLRSRNLRLCVTESYTGGAVCGLISECELFDEVFFQGLIKTPVKKPIIDYQEPNQSCNDSCKADLHLNISPLLLEDTNHNFGTVLFKISSQHTTTCISGKYRTGNSRMRQRASNHALIELIRFIKSTYK</sequence>
<name>A0A382ESE6_9ZZZZ</name>
<evidence type="ECO:0000259" key="1">
    <source>
        <dbReference type="SMART" id="SM00852"/>
    </source>
</evidence>
<dbReference type="InterPro" id="IPR050101">
    <property type="entry name" value="CinA"/>
</dbReference>
<dbReference type="Gene3D" id="3.40.980.10">
    <property type="entry name" value="MoaB/Mog-like domain"/>
    <property type="match status" value="1"/>
</dbReference>
<dbReference type="PANTHER" id="PTHR13939:SF0">
    <property type="entry name" value="NMN AMIDOHYDROLASE-LIKE PROTEIN YFAY"/>
    <property type="match status" value="1"/>
</dbReference>
<dbReference type="Pfam" id="PF00994">
    <property type="entry name" value="MoCF_biosynth"/>
    <property type="match status" value="1"/>
</dbReference>
<dbReference type="InterPro" id="IPR001453">
    <property type="entry name" value="MoaB/Mog_dom"/>
</dbReference>
<accession>A0A382ESE6</accession>
<dbReference type="Pfam" id="PF18146">
    <property type="entry name" value="CinA_KH"/>
    <property type="match status" value="1"/>
</dbReference>
<gene>
    <name evidence="2" type="ORF">METZ01_LOCUS206133</name>
</gene>
<reference evidence="2" key="1">
    <citation type="submission" date="2018-05" db="EMBL/GenBank/DDBJ databases">
        <authorList>
            <person name="Lanie J.A."/>
            <person name="Ng W.-L."/>
            <person name="Kazmierczak K.M."/>
            <person name="Andrzejewski T.M."/>
            <person name="Davidsen T.M."/>
            <person name="Wayne K.J."/>
            <person name="Tettelin H."/>
            <person name="Glass J.I."/>
            <person name="Rusch D."/>
            <person name="Podicherti R."/>
            <person name="Tsui H.-C.T."/>
            <person name="Winkler M.E."/>
        </authorList>
    </citation>
    <scope>NUCLEOTIDE SEQUENCE</scope>
</reference>
<dbReference type="PIRSF" id="PIRSF006728">
    <property type="entry name" value="CinA"/>
    <property type="match status" value="1"/>
</dbReference>
<dbReference type="InterPro" id="IPR036425">
    <property type="entry name" value="MoaB/Mog-like_dom_sf"/>
</dbReference>